<evidence type="ECO:0000256" key="5">
    <source>
        <dbReference type="SAM" id="MobiDB-lite"/>
    </source>
</evidence>
<dbReference type="GO" id="GO:0046872">
    <property type="term" value="F:metal ion binding"/>
    <property type="evidence" value="ECO:0007669"/>
    <property type="project" value="UniProtKB-KW"/>
</dbReference>
<dbReference type="InterPro" id="IPR008949">
    <property type="entry name" value="Isoprenoid_synthase_dom_sf"/>
</dbReference>
<evidence type="ECO:0000256" key="1">
    <source>
        <dbReference type="ARBA" id="ARBA00001946"/>
    </source>
</evidence>
<evidence type="ECO:0000256" key="4">
    <source>
        <dbReference type="ARBA" id="ARBA00022842"/>
    </source>
</evidence>
<feature type="region of interest" description="Disordered" evidence="5">
    <location>
        <begin position="86"/>
        <end position="108"/>
    </location>
</feature>
<organism evidence="6 7">
    <name type="scientific">Stephania cephalantha</name>
    <dbReference type="NCBI Taxonomy" id="152367"/>
    <lineage>
        <taxon>Eukaryota</taxon>
        <taxon>Viridiplantae</taxon>
        <taxon>Streptophyta</taxon>
        <taxon>Embryophyta</taxon>
        <taxon>Tracheophyta</taxon>
        <taxon>Spermatophyta</taxon>
        <taxon>Magnoliopsida</taxon>
        <taxon>Ranunculales</taxon>
        <taxon>Menispermaceae</taxon>
        <taxon>Menispermoideae</taxon>
        <taxon>Cissampelideae</taxon>
        <taxon>Stephania</taxon>
    </lineage>
</organism>
<dbReference type="GO" id="GO:0008299">
    <property type="term" value="P:isoprenoid biosynthetic process"/>
    <property type="evidence" value="ECO:0007669"/>
    <property type="project" value="InterPro"/>
</dbReference>
<dbReference type="GO" id="GO:0005737">
    <property type="term" value="C:cytoplasm"/>
    <property type="evidence" value="ECO:0007669"/>
    <property type="project" value="UniProtKB-ARBA"/>
</dbReference>
<dbReference type="Pfam" id="PF00348">
    <property type="entry name" value="polyprenyl_synt"/>
    <property type="match status" value="1"/>
</dbReference>
<comment type="cofactor">
    <cofactor evidence="1">
        <name>Mg(2+)</name>
        <dbReference type="ChEBI" id="CHEBI:18420"/>
    </cofactor>
</comment>
<dbReference type="PANTHER" id="PTHR43281">
    <property type="entry name" value="FARNESYL DIPHOSPHATE SYNTHASE"/>
    <property type="match status" value="1"/>
</dbReference>
<keyword evidence="3" id="KW-0479">Metal-binding</keyword>
<evidence type="ECO:0008006" key="8">
    <source>
        <dbReference type="Google" id="ProtNLM"/>
    </source>
</evidence>
<gene>
    <name evidence="6" type="ORF">Scep_009608</name>
</gene>
<keyword evidence="4" id="KW-0460">Magnesium</keyword>
<accession>A0AAP0PDB6</accession>
<evidence type="ECO:0000256" key="3">
    <source>
        <dbReference type="ARBA" id="ARBA00022723"/>
    </source>
</evidence>
<dbReference type="PROSITE" id="PS00723">
    <property type="entry name" value="POLYPRENYL_SYNTHASE_1"/>
    <property type="match status" value="1"/>
</dbReference>
<name>A0AAP0PDB6_9MAGN</name>
<feature type="compositionally biased region" description="Gly residues" evidence="5">
    <location>
        <begin position="98"/>
        <end position="108"/>
    </location>
</feature>
<sequence length="108" mass="11344">MGPPASFRIAACKLVGGEEASAMPAACAVEMIHTMSLIHDDLPCMDNDDLRRGNATRGVSPVWIWGRWGLSSCSVYGGAVGGGDGGDSGWWGDEEAEMGGGGDGWRWR</sequence>
<dbReference type="Gene3D" id="1.10.600.10">
    <property type="entry name" value="Farnesyl Diphosphate Synthase"/>
    <property type="match status" value="1"/>
</dbReference>
<dbReference type="SUPFAM" id="SSF48576">
    <property type="entry name" value="Terpenoid synthases"/>
    <property type="match status" value="1"/>
</dbReference>
<dbReference type="Proteomes" id="UP001419268">
    <property type="component" value="Unassembled WGS sequence"/>
</dbReference>
<dbReference type="InterPro" id="IPR033749">
    <property type="entry name" value="Polyprenyl_synt_CS"/>
</dbReference>
<dbReference type="InterPro" id="IPR000092">
    <property type="entry name" value="Polyprenyl_synt"/>
</dbReference>
<dbReference type="GO" id="GO:0004311">
    <property type="term" value="F:geranylgeranyl diphosphate synthase activity"/>
    <property type="evidence" value="ECO:0007669"/>
    <property type="project" value="TreeGrafter"/>
</dbReference>
<evidence type="ECO:0000313" key="7">
    <source>
        <dbReference type="Proteomes" id="UP001419268"/>
    </source>
</evidence>
<evidence type="ECO:0000313" key="6">
    <source>
        <dbReference type="EMBL" id="KAK9139927.1"/>
    </source>
</evidence>
<comment type="similarity">
    <text evidence="2">Belongs to the FPP/GGPP synthase family.</text>
</comment>
<dbReference type="EMBL" id="JBBNAG010000004">
    <property type="protein sequence ID" value="KAK9139927.1"/>
    <property type="molecule type" value="Genomic_DNA"/>
</dbReference>
<comment type="caution">
    <text evidence="6">The sequence shown here is derived from an EMBL/GenBank/DDBJ whole genome shotgun (WGS) entry which is preliminary data.</text>
</comment>
<protein>
    <recommendedName>
        <fullName evidence="8">Geranylgeranyl diphosphate synthase</fullName>
    </recommendedName>
</protein>
<keyword evidence="7" id="KW-1185">Reference proteome</keyword>
<evidence type="ECO:0000256" key="2">
    <source>
        <dbReference type="ARBA" id="ARBA00006706"/>
    </source>
</evidence>
<proteinExistence type="inferred from homology"/>
<dbReference type="AlphaFoldDB" id="A0AAP0PDB6"/>
<dbReference type="PANTHER" id="PTHR43281:SF24">
    <property type="entry name" value="OS07G0580900 PROTEIN"/>
    <property type="match status" value="1"/>
</dbReference>
<reference evidence="6 7" key="1">
    <citation type="submission" date="2024-01" db="EMBL/GenBank/DDBJ databases">
        <title>Genome assemblies of Stephania.</title>
        <authorList>
            <person name="Yang L."/>
        </authorList>
    </citation>
    <scope>NUCLEOTIDE SEQUENCE [LARGE SCALE GENOMIC DNA]</scope>
    <source>
        <strain evidence="6">JXDWG</strain>
        <tissue evidence="6">Leaf</tissue>
    </source>
</reference>